<dbReference type="PROSITE" id="PS51257">
    <property type="entry name" value="PROKAR_LIPOPROTEIN"/>
    <property type="match status" value="1"/>
</dbReference>
<dbReference type="EMBL" id="FNVS01000013">
    <property type="protein sequence ID" value="SEG05920.1"/>
    <property type="molecule type" value="Genomic_DNA"/>
</dbReference>
<comment type="caution">
    <text evidence="1">The sequence shown here is derived from an EMBL/GenBank/DDBJ whole genome shotgun (WGS) entry which is preliminary data.</text>
</comment>
<evidence type="ECO:0000313" key="2">
    <source>
        <dbReference type="Proteomes" id="UP000236725"/>
    </source>
</evidence>
<dbReference type="Pfam" id="PF17145">
    <property type="entry name" value="DUF5119"/>
    <property type="match status" value="1"/>
</dbReference>
<reference evidence="1 2" key="1">
    <citation type="submission" date="2016-10" db="EMBL/GenBank/DDBJ databases">
        <authorList>
            <person name="Varghese N."/>
            <person name="Submissions S."/>
        </authorList>
    </citation>
    <scope>NUCLEOTIDE SEQUENCE [LARGE SCALE GENOMIC DNA]</scope>
    <source>
        <strain evidence="1 2">DSM 29073</strain>
    </source>
</reference>
<sequence length="326" mass="34911">MNREISQMEISYGRWLQTLCLSLLVFVSSCTYGDTDRYSAKGKGKVFISLDWKGQALSSKTRFYFYPSGSDTPVVCEGDGSGYEGVLPAGTYKMVMINSDFENIYLQTDKGYDQAYAHSLSASGEPVSLVTRAGEPVLILPPGNFYGTGLADVQVDGSLDKIYTVYPRKLVCSVLLDVKIKGSEEVSAIEGTLTGVSPSVHIPSGKASYNDLVAVPVPLSKQDGGHFRSEQTVFGLTPDIDGEMSAGQNKLVLDITLVDGNGLKNELDITELINEAVSGDASGTVEATIELELVIDTSCPEGLHLQLVGWHTGTGSAGNNRKEGLE</sequence>
<organism evidence="1 2">
    <name type="scientific">Parabacteroides chinchillae</name>
    <dbReference type="NCBI Taxonomy" id="871327"/>
    <lineage>
        <taxon>Bacteria</taxon>
        <taxon>Pseudomonadati</taxon>
        <taxon>Bacteroidota</taxon>
        <taxon>Bacteroidia</taxon>
        <taxon>Bacteroidales</taxon>
        <taxon>Tannerellaceae</taxon>
        <taxon>Parabacteroides</taxon>
    </lineage>
</organism>
<evidence type="ECO:0000313" key="1">
    <source>
        <dbReference type="EMBL" id="SEG05920.1"/>
    </source>
</evidence>
<accession>A0A8G2BY26</accession>
<gene>
    <name evidence="1" type="ORF">SAMN05444001_11391</name>
</gene>
<protein>
    <recommendedName>
        <fullName evidence="3">DUF5119 domain-containing protein</fullName>
    </recommendedName>
</protein>
<evidence type="ECO:0008006" key="3">
    <source>
        <dbReference type="Google" id="ProtNLM"/>
    </source>
</evidence>
<keyword evidence="2" id="KW-1185">Reference proteome</keyword>
<dbReference type="AlphaFoldDB" id="A0A8G2BY26"/>
<dbReference type="InterPro" id="IPR033410">
    <property type="entry name" value="DUF5119"/>
</dbReference>
<dbReference type="RefSeq" id="WP_103983829.1">
    <property type="nucleotide sequence ID" value="NZ_FNVS01000013.1"/>
</dbReference>
<name>A0A8G2BY26_9BACT</name>
<proteinExistence type="predicted"/>
<dbReference type="Proteomes" id="UP000236725">
    <property type="component" value="Unassembled WGS sequence"/>
</dbReference>